<dbReference type="EMBL" id="CP069024">
    <property type="protein sequence ID" value="QRC91664.1"/>
    <property type="molecule type" value="Genomic_DNA"/>
</dbReference>
<sequence>MAHGIQLKPILDAQKKHGPIFRRELFDIAYKSWISIEENAPENKVSSEQESSRLRRFLDTKAVVADIYGIKRETSLSRDDYMEEVDKQTYKFKRCWTYHDIQDLGYRYCNNHGNLLPFDIGTRGDPVQEEVEDDTIPPDFHIKAAEFHSDWEASDIHHRLVAFLEEHAGTTTQVDQIICFGLVSPVSSRHPRILRRAYTQHLAACTIRDLFARHQNSPAPKILAQDPRYTPIDMAYLSTHFSTTTLPDPEAFRALNGTTFVISISPDVPVRQVALGMTHDSGGPAGFLCCAIEDNGLGCKSVTMQNGEEVFRFTDNSSPGLWEFKQKGVWAEWDDLEGGEVEDCFGSVGCYLKRK</sequence>
<dbReference type="Pfam" id="PF07985">
    <property type="entry name" value="SRR1"/>
    <property type="match status" value="1"/>
</dbReference>
<evidence type="ECO:0000313" key="3">
    <source>
        <dbReference type="Proteomes" id="UP000663193"/>
    </source>
</evidence>
<protein>
    <recommendedName>
        <fullName evidence="1">SRR1-like domain-containing protein</fullName>
    </recommendedName>
</protein>
<keyword evidence="3" id="KW-1185">Reference proteome</keyword>
<dbReference type="OrthoDB" id="5230585at2759"/>
<proteinExistence type="predicted"/>
<dbReference type="PANTHER" id="PTHR42080">
    <property type="entry name" value="SRR1 DOMAIN-CONTAINING PROTEIN"/>
    <property type="match status" value="1"/>
</dbReference>
<dbReference type="PANTHER" id="PTHR42080:SF1">
    <property type="entry name" value="SRR1-LIKE DOMAIN-CONTAINING PROTEIN"/>
    <property type="match status" value="1"/>
</dbReference>
<evidence type="ECO:0000313" key="2">
    <source>
        <dbReference type="EMBL" id="QRC91664.1"/>
    </source>
</evidence>
<feature type="domain" description="SRR1-like" evidence="1">
    <location>
        <begin position="164"/>
        <end position="269"/>
    </location>
</feature>
<dbReference type="VEuPathDB" id="FungiDB:JI435_018850"/>
<dbReference type="AlphaFoldDB" id="A0A7U2HVB0"/>
<gene>
    <name evidence="2" type="ORF">JI435_018850</name>
</gene>
<name>A0A7U2HVB0_PHANO</name>
<reference evidence="3" key="1">
    <citation type="journal article" date="2021" name="BMC Genomics">
        <title>Chromosome-level genome assembly and manually-curated proteome of model necrotroph Parastagonospora nodorum Sn15 reveals a genome-wide trove of candidate effector homologs, and redundancy of virulence-related functions within an accessory chromosome.</title>
        <authorList>
            <person name="Bertazzoni S."/>
            <person name="Jones D.A.B."/>
            <person name="Phan H.T."/>
            <person name="Tan K.-C."/>
            <person name="Hane J.K."/>
        </authorList>
    </citation>
    <scope>NUCLEOTIDE SEQUENCE [LARGE SCALE GENOMIC DNA]</scope>
    <source>
        <strain evidence="3">SN15 / ATCC MYA-4574 / FGSC 10173)</strain>
    </source>
</reference>
<evidence type="ECO:0000259" key="1">
    <source>
        <dbReference type="Pfam" id="PF07985"/>
    </source>
</evidence>
<dbReference type="InterPro" id="IPR012942">
    <property type="entry name" value="SRR1-like"/>
</dbReference>
<dbReference type="Proteomes" id="UP000663193">
    <property type="component" value="Chromosome 2"/>
</dbReference>
<organism evidence="2 3">
    <name type="scientific">Phaeosphaeria nodorum (strain SN15 / ATCC MYA-4574 / FGSC 10173)</name>
    <name type="common">Glume blotch fungus</name>
    <name type="synonym">Parastagonospora nodorum</name>
    <dbReference type="NCBI Taxonomy" id="321614"/>
    <lineage>
        <taxon>Eukaryota</taxon>
        <taxon>Fungi</taxon>
        <taxon>Dikarya</taxon>
        <taxon>Ascomycota</taxon>
        <taxon>Pezizomycotina</taxon>
        <taxon>Dothideomycetes</taxon>
        <taxon>Pleosporomycetidae</taxon>
        <taxon>Pleosporales</taxon>
        <taxon>Pleosporineae</taxon>
        <taxon>Phaeosphaeriaceae</taxon>
        <taxon>Parastagonospora</taxon>
    </lineage>
</organism>
<accession>A0A7U2HVB0</accession>